<dbReference type="VEuPathDB" id="TriTrypDB:LbrM.29.1060"/>
<sequence length="544" mass="58488">MHTRASPQQLLNELAVRERRVLQQLRDLSGMNQSPIPPSRPYESLPVTPERLNTASLHLASSVSPPQPLSSPSTATGHEDYRVEKPSRCQQENGRHDICLPPRGTAGNLERDLQRLQYLLRHSPLTRTQPSIADAGDEGGSEATNAQQPQQHFSVVHKWGGAAVVPEKRTREARRPNLSASPVTPEVKRDRRETAVYYAPPPPLTPFPLYTETPPLHPSGGSTSPARRSAVLDMDEEPRDEDVALASDALAHFSQVAAGVVAGGAQDMFRRVNATMFPGRASANTVSACTAPLYHQPDNTVPSEAYSERCAASPVAPSTGTWRRSPVRWFASAAAASTSQNAPRYERCEEAEEKLTTRCVPALDVWAAHRTVHGVPHEAERSDSTSMEASLLPTGISSRASRPPLSPSLQGELSNVDAPLHPALSSTSPPPRMPGTSPPLAKIYPPPGSTVGLTFPTPTLDENAASPSFAATLQSKAATPQPTLHNGGGHHGRSVLVEPQPPCAATQMQHGVMRTTSWYALKAFYARQSSAGALLTPLWEDGIS</sequence>
<proteinExistence type="predicted"/>
<gene>
    <name evidence="2" type="ORF">LBRM2904_29.1070</name>
</gene>
<dbReference type="Proteomes" id="UP000319462">
    <property type="component" value="Chromosome 29"/>
</dbReference>
<feature type="region of interest" description="Disordered" evidence="1">
    <location>
        <begin position="472"/>
        <end position="496"/>
    </location>
</feature>
<feature type="region of interest" description="Disordered" evidence="1">
    <location>
        <begin position="375"/>
        <end position="440"/>
    </location>
</feature>
<dbReference type="RefSeq" id="XP_001566451.1">
    <property type="nucleotide sequence ID" value="XM_001566401.1"/>
</dbReference>
<feature type="region of interest" description="Disordered" evidence="1">
    <location>
        <begin position="170"/>
        <end position="189"/>
    </location>
</feature>
<evidence type="ECO:0000313" key="2">
    <source>
        <dbReference type="EMBL" id="SYZ67625.1"/>
    </source>
</evidence>
<name>A0A3P3ZBU4_LEIBR</name>
<dbReference type="EMBL" id="LS997628">
    <property type="protein sequence ID" value="SYZ67625.1"/>
    <property type="molecule type" value="Genomic_DNA"/>
</dbReference>
<organism evidence="2 3">
    <name type="scientific">Leishmania braziliensis MHOM/BR/75/M2904</name>
    <dbReference type="NCBI Taxonomy" id="420245"/>
    <lineage>
        <taxon>Eukaryota</taxon>
        <taxon>Discoba</taxon>
        <taxon>Euglenozoa</taxon>
        <taxon>Kinetoplastea</taxon>
        <taxon>Metakinetoplastina</taxon>
        <taxon>Trypanosomatida</taxon>
        <taxon>Trypanosomatidae</taxon>
        <taxon>Leishmaniinae</taxon>
        <taxon>Leishmania</taxon>
        <taxon>Leishmania braziliensis species complex</taxon>
    </lineage>
</organism>
<feature type="region of interest" description="Disordered" evidence="1">
    <location>
        <begin position="27"/>
        <end position="47"/>
    </location>
</feature>
<feature type="region of interest" description="Disordered" evidence="1">
    <location>
        <begin position="125"/>
        <end position="147"/>
    </location>
</feature>
<evidence type="ECO:0000256" key="1">
    <source>
        <dbReference type="SAM" id="MobiDB-lite"/>
    </source>
</evidence>
<feature type="compositionally biased region" description="Low complexity" evidence="1">
    <location>
        <begin position="397"/>
        <end position="409"/>
    </location>
</feature>
<evidence type="ECO:0000313" key="3">
    <source>
        <dbReference type="Proteomes" id="UP000319462"/>
    </source>
</evidence>
<dbReference type="KEGG" id="lbz:LBRM_29_1060"/>
<dbReference type="AlphaFoldDB" id="A0A3P3ZBU4"/>
<feature type="compositionally biased region" description="Basic and acidic residues" evidence="1">
    <location>
        <begin position="77"/>
        <end position="98"/>
    </location>
</feature>
<reference evidence="2 3" key="1">
    <citation type="submission" date="2018-09" db="EMBL/GenBank/DDBJ databases">
        <authorList>
            <person name="Peiro R."/>
            <person name="Begona"/>
            <person name="Cbmso G."/>
            <person name="Lopez M."/>
            <person name="Gonzalez S."/>
        </authorList>
    </citation>
    <scope>NUCLEOTIDE SEQUENCE [LARGE SCALE GENOMIC DNA]</scope>
</reference>
<feature type="compositionally biased region" description="Polar residues" evidence="1">
    <location>
        <begin position="472"/>
        <end position="484"/>
    </location>
</feature>
<feature type="compositionally biased region" description="Pro residues" evidence="1">
    <location>
        <begin position="428"/>
        <end position="437"/>
    </location>
</feature>
<accession>A0A3P3ZBU4</accession>
<feature type="region of interest" description="Disordered" evidence="1">
    <location>
        <begin position="60"/>
        <end position="103"/>
    </location>
</feature>
<protein>
    <submittedName>
        <fullName evidence="2">Hypothetical_protein</fullName>
    </submittedName>
</protein>